<reference evidence="10" key="1">
    <citation type="submission" date="2011-05" db="EMBL/GenBank/DDBJ databases">
        <authorList>
            <person name="Richards S.R."/>
            <person name="Qu J."/>
            <person name="Jiang H."/>
            <person name="Jhangiani S.N."/>
            <person name="Agravi P."/>
            <person name="Goodspeed R."/>
            <person name="Gross S."/>
            <person name="Mandapat C."/>
            <person name="Jackson L."/>
            <person name="Mathew T."/>
            <person name="Pu L."/>
            <person name="Thornton R."/>
            <person name="Saada N."/>
            <person name="Wilczek-Boney K.B."/>
            <person name="Lee S."/>
            <person name="Kovar C."/>
            <person name="Wu Y."/>
            <person name="Scherer S.E."/>
            <person name="Worley K.C."/>
            <person name="Muzny D.M."/>
            <person name="Gibbs R."/>
        </authorList>
    </citation>
    <scope>NUCLEOTIDE SEQUENCE</scope>
    <source>
        <strain evidence="10">Brora</strain>
    </source>
</reference>
<dbReference type="OMA" id="KETHCIT"/>
<feature type="compositionally biased region" description="Acidic residues" evidence="6">
    <location>
        <begin position="33"/>
        <end position="51"/>
    </location>
</feature>
<feature type="signal peptide" evidence="8">
    <location>
        <begin position="1"/>
        <end position="23"/>
    </location>
</feature>
<organism evidence="9 10">
    <name type="scientific">Strigamia maritima</name>
    <name type="common">European centipede</name>
    <name type="synonym">Geophilus maritimus</name>
    <dbReference type="NCBI Taxonomy" id="126957"/>
    <lineage>
        <taxon>Eukaryota</taxon>
        <taxon>Metazoa</taxon>
        <taxon>Ecdysozoa</taxon>
        <taxon>Arthropoda</taxon>
        <taxon>Myriapoda</taxon>
        <taxon>Chilopoda</taxon>
        <taxon>Pleurostigmophora</taxon>
        <taxon>Geophilomorpha</taxon>
        <taxon>Linotaeniidae</taxon>
        <taxon>Strigamia</taxon>
    </lineage>
</organism>
<dbReference type="InterPro" id="IPR002000">
    <property type="entry name" value="Lysosome-assoc_membr_glycop"/>
</dbReference>
<sequence>MIWPCRTFLLFLICATFFPKSRTQETTFSTTSIEDEGEEITSTDAEDEADDKTESTSKVTTTETAIDSSDQHLATESGPDESYLVRDPDNEYKICLALQFEGGFAIFYPDKHGKELKTDPSTSGGFDYDGTCEIEKETHCITLQWLGYNFTLIVNKTISGDAWQLKSMELKFNPQNVFEAPDEPSLATLSANTETLQMFTAPLDQSLSCIPSKPIILYTNDDTPAAFVAIHQMRLQAFDVGHEFESDSPCIEPVAKKESYQSDTAPIAVGSTLAVLTLGVIVGYAIYRSLVNKKVDYGNIQGE</sequence>
<dbReference type="Gene3D" id="2.40.160.110">
    <property type="match status" value="1"/>
</dbReference>
<reference evidence="9" key="2">
    <citation type="submission" date="2015-02" db="UniProtKB">
        <authorList>
            <consortium name="EnsemblMetazoa"/>
        </authorList>
    </citation>
    <scope>IDENTIFICATION</scope>
</reference>
<dbReference type="GO" id="GO:0072594">
    <property type="term" value="P:establishment of protein localization to organelle"/>
    <property type="evidence" value="ECO:0007669"/>
    <property type="project" value="TreeGrafter"/>
</dbReference>
<dbReference type="EMBL" id="JH431312">
    <property type="status" value="NOT_ANNOTATED_CDS"/>
    <property type="molecule type" value="Genomic_DNA"/>
</dbReference>
<evidence type="ECO:0000256" key="8">
    <source>
        <dbReference type="SAM" id="SignalP"/>
    </source>
</evidence>
<evidence type="ECO:0000256" key="4">
    <source>
        <dbReference type="ARBA" id="ARBA00023136"/>
    </source>
</evidence>
<evidence type="ECO:0000256" key="6">
    <source>
        <dbReference type="SAM" id="MobiDB-lite"/>
    </source>
</evidence>
<dbReference type="PANTHER" id="PTHR11506">
    <property type="entry name" value="LYSOSOME-ASSOCIATED MEMBRANE GLYCOPROTEIN"/>
    <property type="match status" value="1"/>
</dbReference>
<evidence type="ECO:0000313" key="9">
    <source>
        <dbReference type="EnsemblMetazoa" id="SMAR003360-PA"/>
    </source>
</evidence>
<dbReference type="HOGENOM" id="CLU_919247_0_0_1"/>
<evidence type="ECO:0000256" key="3">
    <source>
        <dbReference type="ARBA" id="ARBA00022989"/>
    </source>
</evidence>
<dbReference type="GO" id="GO:0005886">
    <property type="term" value="C:plasma membrane"/>
    <property type="evidence" value="ECO:0007669"/>
    <property type="project" value="TreeGrafter"/>
</dbReference>
<feature type="transmembrane region" description="Helical" evidence="7">
    <location>
        <begin position="267"/>
        <end position="287"/>
    </location>
</feature>
<keyword evidence="3 7" id="KW-1133">Transmembrane helix</keyword>
<dbReference type="PhylomeDB" id="T1IQN9"/>
<keyword evidence="4 7" id="KW-0472">Membrane</keyword>
<evidence type="ECO:0000256" key="7">
    <source>
        <dbReference type="SAM" id="Phobius"/>
    </source>
</evidence>
<dbReference type="STRING" id="126957.T1IQN9"/>
<keyword evidence="5" id="KW-0325">Glycoprotein</keyword>
<evidence type="ECO:0000313" key="10">
    <source>
        <dbReference type="Proteomes" id="UP000014500"/>
    </source>
</evidence>
<dbReference type="EnsemblMetazoa" id="SMAR003360-RA">
    <property type="protein sequence ID" value="SMAR003360-PA"/>
    <property type="gene ID" value="SMAR003360"/>
</dbReference>
<dbReference type="PANTHER" id="PTHR11506:SF40">
    <property type="entry name" value="LYSOSOME-ASSOCIATED MEMBRANE GLYCOPROTEIN 5"/>
    <property type="match status" value="1"/>
</dbReference>
<protein>
    <recommendedName>
        <fullName evidence="11">Lysosome-associated membrane glycoprotein 5</fullName>
    </recommendedName>
</protein>
<dbReference type="GO" id="GO:0005765">
    <property type="term" value="C:lysosomal membrane"/>
    <property type="evidence" value="ECO:0007669"/>
    <property type="project" value="TreeGrafter"/>
</dbReference>
<feature type="region of interest" description="Disordered" evidence="6">
    <location>
        <begin position="25"/>
        <end position="85"/>
    </location>
</feature>
<dbReference type="Proteomes" id="UP000014500">
    <property type="component" value="Unassembled WGS sequence"/>
</dbReference>
<accession>T1IQN9</accession>
<feature type="compositionally biased region" description="Polar residues" evidence="6">
    <location>
        <begin position="65"/>
        <end position="74"/>
    </location>
</feature>
<dbReference type="eggNOG" id="KOG4818">
    <property type="taxonomic scope" value="Eukaryota"/>
</dbReference>
<name>T1IQN9_STRMM</name>
<feature type="chain" id="PRO_5004589866" description="Lysosome-associated membrane glycoprotein 5" evidence="8">
    <location>
        <begin position="24"/>
        <end position="303"/>
    </location>
</feature>
<proteinExistence type="predicted"/>
<keyword evidence="10" id="KW-1185">Reference proteome</keyword>
<evidence type="ECO:0008006" key="11">
    <source>
        <dbReference type="Google" id="ProtNLM"/>
    </source>
</evidence>
<keyword evidence="1 7" id="KW-0812">Transmembrane</keyword>
<evidence type="ECO:0000256" key="5">
    <source>
        <dbReference type="ARBA" id="ARBA00023180"/>
    </source>
</evidence>
<dbReference type="GO" id="GO:0031902">
    <property type="term" value="C:late endosome membrane"/>
    <property type="evidence" value="ECO:0007669"/>
    <property type="project" value="TreeGrafter"/>
</dbReference>
<evidence type="ECO:0000256" key="2">
    <source>
        <dbReference type="ARBA" id="ARBA00022729"/>
    </source>
</evidence>
<evidence type="ECO:0000256" key="1">
    <source>
        <dbReference type="ARBA" id="ARBA00022692"/>
    </source>
</evidence>
<dbReference type="AlphaFoldDB" id="T1IQN9"/>
<keyword evidence="2 8" id="KW-0732">Signal</keyword>